<dbReference type="RefSeq" id="WP_138232186.1">
    <property type="nucleotide sequence ID" value="NZ_AP022577.1"/>
</dbReference>
<evidence type="ECO:0000313" key="2">
    <source>
        <dbReference type="EMBL" id="BBX84303.1"/>
    </source>
</evidence>
<proteinExistence type="predicted"/>
<evidence type="ECO:0000313" key="3">
    <source>
        <dbReference type="Proteomes" id="UP000465609"/>
    </source>
</evidence>
<sequence>MAKLKRLAPVVMLTVAASIAGAAPAGAQPDCQFGAGLGPNTACGSAPQDDFTDLVPFYGPRRGYGYGNGGFLGGMYGDSALPGISAGPG</sequence>
<evidence type="ECO:0000256" key="1">
    <source>
        <dbReference type="SAM" id="SignalP"/>
    </source>
</evidence>
<accession>A0ABN5YRN2</accession>
<protein>
    <recommendedName>
        <fullName evidence="4">Keratin associated protein</fullName>
    </recommendedName>
</protein>
<dbReference type="Proteomes" id="UP000465609">
    <property type="component" value="Chromosome"/>
</dbReference>
<evidence type="ECO:0008006" key="4">
    <source>
        <dbReference type="Google" id="ProtNLM"/>
    </source>
</evidence>
<keyword evidence="3" id="KW-1185">Reference proteome</keyword>
<feature type="signal peptide" evidence="1">
    <location>
        <begin position="1"/>
        <end position="22"/>
    </location>
</feature>
<reference evidence="2 3" key="1">
    <citation type="journal article" date="2019" name="Emerg. Microbes Infect.">
        <title>Comprehensive subspecies identification of 175 nontuberculous mycobacteria species based on 7547 genomic profiles.</title>
        <authorList>
            <person name="Matsumoto Y."/>
            <person name="Kinjo T."/>
            <person name="Motooka D."/>
            <person name="Nabeya D."/>
            <person name="Jung N."/>
            <person name="Uechi K."/>
            <person name="Horii T."/>
            <person name="Iida T."/>
            <person name="Fujita J."/>
            <person name="Nakamura S."/>
        </authorList>
    </citation>
    <scope>NUCLEOTIDE SEQUENCE [LARGE SCALE GENOMIC DNA]</scope>
    <source>
        <strain evidence="2 3">JCM 15296</strain>
    </source>
</reference>
<name>A0ABN5YRN2_9MYCO</name>
<feature type="chain" id="PRO_5045433028" description="Keratin associated protein" evidence="1">
    <location>
        <begin position="23"/>
        <end position="89"/>
    </location>
</feature>
<gene>
    <name evidence="2" type="ORF">MAUB_21760</name>
</gene>
<keyword evidence="1" id="KW-0732">Signal</keyword>
<dbReference type="EMBL" id="AP022577">
    <property type="protein sequence ID" value="BBX84303.1"/>
    <property type="molecule type" value="Genomic_DNA"/>
</dbReference>
<organism evidence="2 3">
    <name type="scientific">Mycolicibacterium aubagnense</name>
    <dbReference type="NCBI Taxonomy" id="319707"/>
    <lineage>
        <taxon>Bacteria</taxon>
        <taxon>Bacillati</taxon>
        <taxon>Actinomycetota</taxon>
        <taxon>Actinomycetes</taxon>
        <taxon>Mycobacteriales</taxon>
        <taxon>Mycobacteriaceae</taxon>
        <taxon>Mycolicibacterium</taxon>
    </lineage>
</organism>